<feature type="domain" description="C2" evidence="2">
    <location>
        <begin position="920"/>
        <end position="1038"/>
    </location>
</feature>
<feature type="region of interest" description="Disordered" evidence="1">
    <location>
        <begin position="117"/>
        <end position="176"/>
    </location>
</feature>
<dbReference type="SUPFAM" id="SSF49562">
    <property type="entry name" value="C2 domain (Calcium/lipid-binding domain, CaLB)"/>
    <property type="match status" value="1"/>
</dbReference>
<dbReference type="InterPro" id="IPR052811">
    <property type="entry name" value="Glucose_resp_signaling"/>
</dbReference>
<dbReference type="PROSITE" id="PS50004">
    <property type="entry name" value="C2"/>
    <property type="match status" value="1"/>
</dbReference>
<dbReference type="EMBL" id="RSCD01000001">
    <property type="protein sequence ID" value="RSH95497.1"/>
    <property type="molecule type" value="Genomic_DNA"/>
</dbReference>
<evidence type="ECO:0000313" key="5">
    <source>
        <dbReference type="EMBL" id="RSH95497.1"/>
    </source>
</evidence>
<dbReference type="PANTHER" id="PTHR47263">
    <property type="entry name" value="ADENYLATE CYCLASE ACTIVATION PROTEIN GIT1"/>
    <property type="match status" value="1"/>
</dbReference>
<gene>
    <name evidence="5" type="ORF">EHS25_000589</name>
</gene>
<proteinExistence type="predicted"/>
<feature type="compositionally biased region" description="Polar residues" evidence="1">
    <location>
        <begin position="117"/>
        <end position="136"/>
    </location>
</feature>
<dbReference type="InterPro" id="IPR035892">
    <property type="entry name" value="C2_domain_sf"/>
</dbReference>
<feature type="region of interest" description="Disordered" evidence="1">
    <location>
        <begin position="1"/>
        <end position="44"/>
    </location>
</feature>
<evidence type="ECO:0000313" key="6">
    <source>
        <dbReference type="Proteomes" id="UP000279259"/>
    </source>
</evidence>
<dbReference type="Pfam" id="PF00168">
    <property type="entry name" value="C2"/>
    <property type="match status" value="1"/>
</dbReference>
<dbReference type="Gene3D" id="1.20.58.1100">
    <property type="match status" value="1"/>
</dbReference>
<feature type="compositionally biased region" description="Low complexity" evidence="1">
    <location>
        <begin position="143"/>
        <end position="162"/>
    </location>
</feature>
<feature type="region of interest" description="Disordered" evidence="1">
    <location>
        <begin position="846"/>
        <end position="865"/>
    </location>
</feature>
<feature type="domain" description="MHD2" evidence="4">
    <location>
        <begin position="1124"/>
        <end position="1244"/>
    </location>
</feature>
<evidence type="ECO:0000259" key="4">
    <source>
        <dbReference type="PROSITE" id="PS51259"/>
    </source>
</evidence>
<dbReference type="PROSITE" id="PS51259">
    <property type="entry name" value="MHD2"/>
    <property type="match status" value="1"/>
</dbReference>
<reference evidence="5 6" key="1">
    <citation type="submission" date="2018-11" db="EMBL/GenBank/DDBJ databases">
        <title>Genome sequence of Saitozyma podzolica DSM 27192.</title>
        <authorList>
            <person name="Aliyu H."/>
            <person name="Gorte O."/>
            <person name="Ochsenreither K."/>
        </authorList>
    </citation>
    <scope>NUCLEOTIDE SEQUENCE [LARGE SCALE GENOMIC DNA]</scope>
    <source>
        <strain evidence="5 6">DSM 27192</strain>
    </source>
</reference>
<dbReference type="Proteomes" id="UP000279259">
    <property type="component" value="Unassembled WGS sequence"/>
</dbReference>
<evidence type="ECO:0000259" key="2">
    <source>
        <dbReference type="PROSITE" id="PS50004"/>
    </source>
</evidence>
<evidence type="ECO:0000256" key="1">
    <source>
        <dbReference type="SAM" id="MobiDB-lite"/>
    </source>
</evidence>
<sequence>MYRRPSASPSAPPHLDRTASASSSDSTTRSRSSVAGSYFSSGSVSATQTSLPLTAVTSATSALPSPKASPRGAHVNLNLDLAMGPGKPGWDEMDRMGYLYSLRVAVLHHHLLNPPSITARSPTPSSIASPTLNSPGASPRVGLSPLQPQKSLSPSLDGSSSPKDPKDSRKSFGFLSRSSKSDAETVKLPKEFLAEFWGTLANENGDAGWNSSVKIFLGQIKKGTKTPSGLNLREVGTLLEAFTTTLPVQSPTSAAPHVHQSHLMQLLYNSLPRSSHFSPLARPQSEKDRDLLFRLRAEVQSYMLHADPTQPLSPNPNGSASTLKPALPIPTGHPSVNGRTGSPVSLAVGARNPAQEVKRKPSPIWVNPEDMLGEMAETVGEVWGVPKDMVEKDVENIKNNGPLERLYLKDLKQILSAGSSVPNGNSAVQRQRQEALSQTLQCLLRDFPELAMPGSPLEYDPSSLSGDSSGLALAAFFTPPRKVEVYARLTSRVSESAGLGSKSRDLVERCRDVWGVTTRREREKEMENVVSAWFASVGTADEAMWGKTLADGVRDLSYGMRVGDPLPSVMEELLAKLLDQLAAATTSIFPTTAVPPPSPPVSLLPLINAAGDLFTSHPMLLKRADDLADELKGAAVGEYVAAVGHIMGGVGQELGGGQSRYGDSGKDAMVEGFEKVAKWMEKEVRNVRKVWGNGLGSVLNPAAIILSKQLPLFLAELHTLDKPRGPASDVFTLYETTGRLLETWEDLCPTNEHGFELDAFFEPHVLAWLRDTELNNSTEWVSRAVGMDSWVPEGENKHSQSVIDLFEFVRESAQVILHDLPLSEYKRAVYLIDLSKTVSFAVRQPRPRPWSSATSSTRGSGQGIVVVGERTAGSEESGEEEGRRVLGATGGLRQAHRHGRQQGMRRRPALCARGRGHDSYHQGPQAQHECSPERTTRHVFTVTVARGENLLGKSQSKGADGFVVITDKENGGRLIKTRTVLGAEDPKWEQSFEISVGAIKTLELVAYDRQLVGKHEPIGIATFNLNPKAFGECATRDIVLPLSPRGMVHLRISMDGGERHDIAYHLSTATRALDRVENDMCREIVDRMSEFMRAQLSAQTINGMTKVLKDKKKPRAGLTEGEIEGSLMPLFEYLNENFSVFSVTLTPTTRLVLMSAIWRRIIDILISLLVPPLSDKPCTSSQLGPLEIDVVFKWLQLLKSFFNASENGVEHGIPLMDLQKGGYKDIIMLGQYLDLPTPALKERAAAAVKSASRPGAAGPIAGAMARVSIGPGGGMESGEERMAEILLRIARTR</sequence>
<dbReference type="InterPro" id="IPR014770">
    <property type="entry name" value="Munc13_1"/>
</dbReference>
<dbReference type="SMART" id="SM00239">
    <property type="entry name" value="C2"/>
    <property type="match status" value="1"/>
</dbReference>
<dbReference type="InterPro" id="IPR014772">
    <property type="entry name" value="Munc13_dom-2"/>
</dbReference>
<organism evidence="5 6">
    <name type="scientific">Saitozyma podzolica</name>
    <dbReference type="NCBI Taxonomy" id="1890683"/>
    <lineage>
        <taxon>Eukaryota</taxon>
        <taxon>Fungi</taxon>
        <taxon>Dikarya</taxon>
        <taxon>Basidiomycota</taxon>
        <taxon>Agaricomycotina</taxon>
        <taxon>Tremellomycetes</taxon>
        <taxon>Tremellales</taxon>
        <taxon>Trimorphomycetaceae</taxon>
        <taxon>Saitozyma</taxon>
    </lineage>
</organism>
<dbReference type="PANTHER" id="PTHR47263:SF1">
    <property type="entry name" value="C2 DOMAIN PROTEIN (AFU_ORTHOLOGUE AFUA_7G02350)"/>
    <property type="match status" value="1"/>
</dbReference>
<name>A0A427YWL9_9TREE</name>
<accession>A0A427YWL9</accession>
<feature type="domain" description="MHD1" evidence="3">
    <location>
        <begin position="731"/>
        <end position="849"/>
    </location>
</feature>
<dbReference type="Gene3D" id="1.10.357.50">
    <property type="match status" value="1"/>
</dbReference>
<keyword evidence="6" id="KW-1185">Reference proteome</keyword>
<feature type="region of interest" description="Disordered" evidence="1">
    <location>
        <begin position="914"/>
        <end position="933"/>
    </location>
</feature>
<dbReference type="STRING" id="1890683.A0A427YWL9"/>
<feature type="compositionally biased region" description="Low complexity" evidence="1">
    <location>
        <begin position="18"/>
        <end position="44"/>
    </location>
</feature>
<dbReference type="PROSITE" id="PS51258">
    <property type="entry name" value="MHD1"/>
    <property type="match status" value="1"/>
</dbReference>
<dbReference type="OrthoDB" id="2015333at2759"/>
<evidence type="ECO:0000259" key="3">
    <source>
        <dbReference type="PROSITE" id="PS51258"/>
    </source>
</evidence>
<comment type="caution">
    <text evidence="5">The sequence shown here is derived from an EMBL/GenBank/DDBJ whole genome shotgun (WGS) entry which is preliminary data.</text>
</comment>
<protein>
    <submittedName>
        <fullName evidence="5">Uncharacterized protein</fullName>
    </submittedName>
</protein>
<dbReference type="Gene3D" id="2.60.40.150">
    <property type="entry name" value="C2 domain"/>
    <property type="match status" value="1"/>
</dbReference>
<dbReference type="InterPro" id="IPR000008">
    <property type="entry name" value="C2_dom"/>
</dbReference>